<reference evidence="2" key="1">
    <citation type="journal article" date="2019" name="Int. J. Syst. Evol. Microbiol.">
        <title>The Global Catalogue of Microorganisms (GCM) 10K type strain sequencing project: providing services to taxonomists for standard genome sequencing and annotation.</title>
        <authorList>
            <consortium name="The Broad Institute Genomics Platform"/>
            <consortium name="The Broad Institute Genome Sequencing Center for Infectious Disease"/>
            <person name="Wu L."/>
            <person name="Ma J."/>
        </authorList>
    </citation>
    <scope>NUCLEOTIDE SEQUENCE [LARGE SCALE GENOMIC DNA]</scope>
    <source>
        <strain evidence="2">CCUG 61485</strain>
    </source>
</reference>
<comment type="caution">
    <text evidence="1">The sequence shown here is derived from an EMBL/GenBank/DDBJ whole genome shotgun (WGS) entry which is preliminary data.</text>
</comment>
<organism evidence="1 2">
    <name type="scientific">Namhaeicola litoreus</name>
    <dbReference type="NCBI Taxonomy" id="1052145"/>
    <lineage>
        <taxon>Bacteria</taxon>
        <taxon>Pseudomonadati</taxon>
        <taxon>Bacteroidota</taxon>
        <taxon>Flavobacteriia</taxon>
        <taxon>Flavobacteriales</taxon>
        <taxon>Flavobacteriaceae</taxon>
        <taxon>Namhaeicola</taxon>
    </lineage>
</organism>
<dbReference type="Proteomes" id="UP001597201">
    <property type="component" value="Unassembled WGS sequence"/>
</dbReference>
<protein>
    <submittedName>
        <fullName evidence="1">Uncharacterized protein</fullName>
    </submittedName>
</protein>
<evidence type="ECO:0000313" key="1">
    <source>
        <dbReference type="EMBL" id="MFD1315122.1"/>
    </source>
</evidence>
<evidence type="ECO:0000313" key="2">
    <source>
        <dbReference type="Proteomes" id="UP001597201"/>
    </source>
</evidence>
<accession>A0ABW3XZY4</accession>
<keyword evidence="2" id="KW-1185">Reference proteome</keyword>
<sequence>MMTMSALKYFHKVMININTAEVMNYFDKRFNKIELSMKNYTMANVKQRA</sequence>
<dbReference type="EMBL" id="JBHTMY010000002">
    <property type="protein sequence ID" value="MFD1315122.1"/>
    <property type="molecule type" value="Genomic_DNA"/>
</dbReference>
<gene>
    <name evidence="1" type="ORF">ACFQ39_05795</name>
</gene>
<dbReference type="RefSeq" id="WP_377177547.1">
    <property type="nucleotide sequence ID" value="NZ_JBHTMY010000002.1"/>
</dbReference>
<name>A0ABW3XZY4_9FLAO</name>
<proteinExistence type="predicted"/>